<organism evidence="2 3">
    <name type="scientific">Acidovorax temperans</name>
    <dbReference type="NCBI Taxonomy" id="80878"/>
    <lineage>
        <taxon>Bacteria</taxon>
        <taxon>Pseudomonadati</taxon>
        <taxon>Pseudomonadota</taxon>
        <taxon>Betaproteobacteria</taxon>
        <taxon>Burkholderiales</taxon>
        <taxon>Comamonadaceae</taxon>
        <taxon>Acidovorax</taxon>
    </lineage>
</organism>
<keyword evidence="3" id="KW-1185">Reference proteome</keyword>
<proteinExistence type="predicted"/>
<dbReference type="RefSeq" id="WP_044400453.1">
    <property type="nucleotide sequence ID" value="NZ_JXYQ01000054.1"/>
</dbReference>
<evidence type="ECO:0000313" key="3">
    <source>
        <dbReference type="Proteomes" id="UP000032566"/>
    </source>
</evidence>
<evidence type="ECO:0000313" key="2">
    <source>
        <dbReference type="EMBL" id="KJA09623.1"/>
    </source>
</evidence>
<sequence>MHIISFLSRWIARITALTLVTAPAWALQPPVGEVILTISGKIGETNRDNVAVFDLEMLQKLPQQTFVTKTPWDKKPAKFTGPLLRDVLSAVKSSGKTLTALALNDYKTTIPAEDANLFDVIVAHKIDDMAISVRTKGPLFIIYPFDSKPELKASKYYGRSAWQLKSIKVE</sequence>
<evidence type="ECO:0000256" key="1">
    <source>
        <dbReference type="SAM" id="SignalP"/>
    </source>
</evidence>
<name>A0A0D7K8Y1_9BURK</name>
<accession>A0A0D7K8Y1</accession>
<dbReference type="InterPro" id="IPR036374">
    <property type="entry name" value="OxRdtase_Mopterin-bd_sf"/>
</dbReference>
<dbReference type="OrthoDB" id="9798763at2"/>
<gene>
    <name evidence="2" type="ORF">RP29_15455</name>
</gene>
<dbReference type="PATRIC" id="fig|80878.5.peg.2994"/>
<dbReference type="SUPFAM" id="SSF56524">
    <property type="entry name" value="Oxidoreductase molybdopterin-binding domain"/>
    <property type="match status" value="1"/>
</dbReference>
<dbReference type="EMBL" id="JXYQ01000054">
    <property type="protein sequence ID" value="KJA09623.1"/>
    <property type="molecule type" value="Genomic_DNA"/>
</dbReference>
<keyword evidence="1" id="KW-0732">Signal</keyword>
<feature type="signal peptide" evidence="1">
    <location>
        <begin position="1"/>
        <end position="26"/>
    </location>
</feature>
<dbReference type="Gene3D" id="3.90.420.10">
    <property type="entry name" value="Oxidoreductase, molybdopterin-binding domain"/>
    <property type="match status" value="1"/>
</dbReference>
<dbReference type="AlphaFoldDB" id="A0A0D7K8Y1"/>
<evidence type="ECO:0008006" key="4">
    <source>
        <dbReference type="Google" id="ProtNLM"/>
    </source>
</evidence>
<reference evidence="2 3" key="1">
    <citation type="submission" date="2014-12" db="EMBL/GenBank/DDBJ databases">
        <title>Isolation of bacteria from lake water.</title>
        <authorList>
            <person name="Sheng K.-Y."/>
            <person name="Chin P.-S."/>
            <person name="Chan K.-G."/>
            <person name="Tan G.S."/>
        </authorList>
    </citation>
    <scope>NUCLEOTIDE SEQUENCE [LARGE SCALE GENOMIC DNA]</scope>
    <source>
        <strain evidence="2 3">KY4</strain>
    </source>
</reference>
<dbReference type="STRING" id="80878.RP29_15455"/>
<comment type="caution">
    <text evidence="2">The sequence shown here is derived from an EMBL/GenBank/DDBJ whole genome shotgun (WGS) entry which is preliminary data.</text>
</comment>
<feature type="chain" id="PRO_5002320938" description="Oxidoreductase molybdopterin-binding domain-containing protein" evidence="1">
    <location>
        <begin position="27"/>
        <end position="170"/>
    </location>
</feature>
<dbReference type="Proteomes" id="UP000032566">
    <property type="component" value="Unassembled WGS sequence"/>
</dbReference>
<protein>
    <recommendedName>
        <fullName evidence="4">Oxidoreductase molybdopterin-binding domain-containing protein</fullName>
    </recommendedName>
</protein>